<dbReference type="CDD" id="cd22157">
    <property type="entry name" value="F-box_AtFBW1-like"/>
    <property type="match status" value="1"/>
</dbReference>
<proteinExistence type="predicted"/>
<evidence type="ECO:0000313" key="2">
    <source>
        <dbReference type="Proteomes" id="UP001372338"/>
    </source>
</evidence>
<comment type="caution">
    <text evidence="1">The sequence shown here is derived from an EMBL/GenBank/DDBJ whole genome shotgun (WGS) entry which is preliminary data.</text>
</comment>
<name>A0AAN9EKJ1_CROPI</name>
<dbReference type="PANTHER" id="PTHR31672:SF13">
    <property type="entry name" value="F-BOX PROTEIN CPR30-LIKE"/>
    <property type="match status" value="1"/>
</dbReference>
<reference evidence="1 2" key="1">
    <citation type="submission" date="2024-01" db="EMBL/GenBank/DDBJ databases">
        <title>The genomes of 5 underutilized Papilionoideae crops provide insights into root nodulation and disease resistanc.</title>
        <authorList>
            <person name="Yuan L."/>
        </authorList>
    </citation>
    <scope>NUCLEOTIDE SEQUENCE [LARGE SCALE GENOMIC DNA]</scope>
    <source>
        <strain evidence="1">ZHUSHIDOU_FW_LH</strain>
        <tissue evidence="1">Leaf</tissue>
    </source>
</reference>
<dbReference type="SUPFAM" id="SSF81383">
    <property type="entry name" value="F-box domain"/>
    <property type="match status" value="1"/>
</dbReference>
<dbReference type="InterPro" id="IPR036047">
    <property type="entry name" value="F-box-like_dom_sf"/>
</dbReference>
<dbReference type="AlphaFoldDB" id="A0AAN9EKJ1"/>
<dbReference type="InterPro" id="IPR050796">
    <property type="entry name" value="SCF_F-box_component"/>
</dbReference>
<keyword evidence="2" id="KW-1185">Reference proteome</keyword>
<dbReference type="NCBIfam" id="TIGR01640">
    <property type="entry name" value="F_box_assoc_1"/>
    <property type="match status" value="1"/>
</dbReference>
<evidence type="ECO:0008006" key="3">
    <source>
        <dbReference type="Google" id="ProtNLM"/>
    </source>
</evidence>
<dbReference type="PANTHER" id="PTHR31672">
    <property type="entry name" value="BNACNNG10540D PROTEIN"/>
    <property type="match status" value="1"/>
</dbReference>
<dbReference type="Proteomes" id="UP001372338">
    <property type="component" value="Unassembled WGS sequence"/>
</dbReference>
<dbReference type="InterPro" id="IPR017451">
    <property type="entry name" value="F-box-assoc_interact_dom"/>
</dbReference>
<accession>A0AAN9EKJ1</accession>
<gene>
    <name evidence="1" type="ORF">RIF29_24518</name>
</gene>
<evidence type="ECO:0000313" key="1">
    <source>
        <dbReference type="EMBL" id="KAK7258927.1"/>
    </source>
</evidence>
<dbReference type="EMBL" id="JAYWIO010000005">
    <property type="protein sequence ID" value="KAK7258927.1"/>
    <property type="molecule type" value="Genomic_DNA"/>
</dbReference>
<protein>
    <recommendedName>
        <fullName evidence="3">F-box domain-containing protein</fullName>
    </recommendedName>
</protein>
<sequence>MLFPIDVVVEILVLLPAKSLMRFKCVDRSWNDLFRTPTFINKNMKKKKKNERLLLCWSDHLYQILTEDEELLECPPFPPLPSRRLLIHFSNCNPYKGVIFYVDEYHLNNYDYDCREHTDSWTVLDIKDHVLPVKLEILSDSYHLVNGRDSIHVNGVCYWTYSEQYDRGGILCFDLGNNQFRKLELPPQTYTNQNPLTEIHDSLAFVVHQFGGADIWVYEQGTSCWTKKYVFKHLNSTFVFFQLWRDGPEFLTHCGEYSETRHLASRNSDGHLVSHFEQVSLEIPVPFEICKYVESIAPLSFS</sequence>
<organism evidence="1 2">
    <name type="scientific">Crotalaria pallida</name>
    <name type="common">Smooth rattlebox</name>
    <name type="synonym">Crotalaria striata</name>
    <dbReference type="NCBI Taxonomy" id="3830"/>
    <lineage>
        <taxon>Eukaryota</taxon>
        <taxon>Viridiplantae</taxon>
        <taxon>Streptophyta</taxon>
        <taxon>Embryophyta</taxon>
        <taxon>Tracheophyta</taxon>
        <taxon>Spermatophyta</taxon>
        <taxon>Magnoliopsida</taxon>
        <taxon>eudicotyledons</taxon>
        <taxon>Gunneridae</taxon>
        <taxon>Pentapetalae</taxon>
        <taxon>rosids</taxon>
        <taxon>fabids</taxon>
        <taxon>Fabales</taxon>
        <taxon>Fabaceae</taxon>
        <taxon>Papilionoideae</taxon>
        <taxon>50 kb inversion clade</taxon>
        <taxon>genistoids sensu lato</taxon>
        <taxon>core genistoids</taxon>
        <taxon>Crotalarieae</taxon>
        <taxon>Crotalaria</taxon>
    </lineage>
</organism>